<keyword evidence="10" id="KW-0732">Signal</keyword>
<sequence length="294" mass="32834">MQNKKKLYSIISVAVASLFIAGCQVKTTMNRSELNKAFKTDTAVLVDSKKIELATKKNNSKIKVTDQNLEQLGKDQSKVLKIQDKLDNSKIVSSYPKDVSEYNQSVYKYTTMLRKGSTPKALNSQFHKTALQGTKIVKKHQDGKFDKTFKEVLAADNLDGYKLTSSEYKKAGLVLKKSKKSSSANTSEKTAKLLPKDNKQDKAKHNQAIKAYQRKHSVRVLEGLAFVSAIMVIVFIFLQPSKQDDSMNALADNGGSTLFNRPKPQGYALFLIRSTEFFMLVMVGSLIALDFLSK</sequence>
<protein>
    <recommendedName>
        <fullName evidence="9">Protein-export membrane protein SecG</fullName>
    </recommendedName>
</protein>
<keyword evidence="5 9" id="KW-0653">Protein transport</keyword>
<feature type="transmembrane region" description="Helical" evidence="9">
    <location>
        <begin position="267"/>
        <end position="292"/>
    </location>
</feature>
<gene>
    <name evidence="11" type="primary">secG</name>
    <name evidence="11" type="ORF">PO158_01470</name>
</gene>
<keyword evidence="7 9" id="KW-0811">Translocation</keyword>
<name>A0AAJ1M8J3_LIMMU</name>
<dbReference type="GO" id="GO:0009306">
    <property type="term" value="P:protein secretion"/>
    <property type="evidence" value="ECO:0007669"/>
    <property type="project" value="UniProtKB-UniRule"/>
</dbReference>
<keyword evidence="3 9" id="KW-0813">Transport</keyword>
<keyword evidence="6 9" id="KW-1133">Transmembrane helix</keyword>
<dbReference type="GO" id="GO:0015450">
    <property type="term" value="F:protein-transporting ATPase activity"/>
    <property type="evidence" value="ECO:0007669"/>
    <property type="project" value="UniProtKB-UniRule"/>
</dbReference>
<keyword evidence="9" id="KW-1003">Cell membrane</keyword>
<comment type="subcellular location">
    <subcellularLocation>
        <location evidence="9">Cell membrane</location>
        <topology evidence="9">Multi-pass membrane protein</topology>
    </subcellularLocation>
    <subcellularLocation>
        <location evidence="1">Membrane</location>
        <topology evidence="1">Multi-pass membrane protein</topology>
    </subcellularLocation>
</comment>
<organism evidence="11 12">
    <name type="scientific">Limosilactobacillus mucosae</name>
    <name type="common">Lactobacillus mucosae</name>
    <dbReference type="NCBI Taxonomy" id="97478"/>
    <lineage>
        <taxon>Bacteria</taxon>
        <taxon>Bacillati</taxon>
        <taxon>Bacillota</taxon>
        <taxon>Bacilli</taxon>
        <taxon>Lactobacillales</taxon>
        <taxon>Lactobacillaceae</taxon>
        <taxon>Limosilactobacillus</taxon>
    </lineage>
</organism>
<dbReference type="EMBL" id="JAQOND010000008">
    <property type="protein sequence ID" value="MDC2826964.1"/>
    <property type="molecule type" value="Genomic_DNA"/>
</dbReference>
<evidence type="ECO:0000256" key="4">
    <source>
        <dbReference type="ARBA" id="ARBA00022692"/>
    </source>
</evidence>
<feature type="transmembrane region" description="Helical" evidence="9">
    <location>
        <begin position="220"/>
        <end position="238"/>
    </location>
</feature>
<keyword evidence="4 9" id="KW-0812">Transmembrane</keyword>
<dbReference type="PROSITE" id="PS51257">
    <property type="entry name" value="PROKAR_LIPOPROTEIN"/>
    <property type="match status" value="1"/>
</dbReference>
<proteinExistence type="inferred from homology"/>
<dbReference type="Proteomes" id="UP001218021">
    <property type="component" value="Unassembled WGS sequence"/>
</dbReference>
<accession>A0AAJ1M8J3</accession>
<dbReference type="Pfam" id="PF03840">
    <property type="entry name" value="SecG"/>
    <property type="match status" value="1"/>
</dbReference>
<dbReference type="AlphaFoldDB" id="A0AAJ1M8J3"/>
<comment type="similarity">
    <text evidence="2 9">Belongs to the SecG family.</text>
</comment>
<evidence type="ECO:0000256" key="7">
    <source>
        <dbReference type="ARBA" id="ARBA00023010"/>
    </source>
</evidence>
<evidence type="ECO:0000256" key="8">
    <source>
        <dbReference type="ARBA" id="ARBA00023136"/>
    </source>
</evidence>
<comment type="function">
    <text evidence="9">Involved in protein export. Participates in an early event of protein translocation.</text>
</comment>
<evidence type="ECO:0000256" key="6">
    <source>
        <dbReference type="ARBA" id="ARBA00022989"/>
    </source>
</evidence>
<evidence type="ECO:0000256" key="5">
    <source>
        <dbReference type="ARBA" id="ARBA00022927"/>
    </source>
</evidence>
<dbReference type="InterPro" id="IPR004692">
    <property type="entry name" value="SecG"/>
</dbReference>
<keyword evidence="8 9" id="KW-0472">Membrane</keyword>
<feature type="signal peptide" evidence="10">
    <location>
        <begin position="1"/>
        <end position="21"/>
    </location>
</feature>
<dbReference type="NCBIfam" id="TIGR00810">
    <property type="entry name" value="secG"/>
    <property type="match status" value="1"/>
</dbReference>
<dbReference type="GO" id="GO:0005886">
    <property type="term" value="C:plasma membrane"/>
    <property type="evidence" value="ECO:0007669"/>
    <property type="project" value="UniProtKB-SubCell"/>
</dbReference>
<evidence type="ECO:0000256" key="1">
    <source>
        <dbReference type="ARBA" id="ARBA00004141"/>
    </source>
</evidence>
<evidence type="ECO:0000256" key="2">
    <source>
        <dbReference type="ARBA" id="ARBA00008445"/>
    </source>
</evidence>
<reference evidence="11" key="1">
    <citation type="submission" date="2023-01" db="EMBL/GenBank/DDBJ databases">
        <title>Genome analysis of 13 Lactobacillus isolated from gut of wild boar.</title>
        <authorList>
            <person name="Papp P."/>
            <person name="Libisch B."/>
            <person name="Nagy T."/>
            <person name="Olasz F."/>
        </authorList>
    </citation>
    <scope>NUCLEOTIDE SEQUENCE</scope>
    <source>
        <strain evidence="11">F108</strain>
    </source>
</reference>
<evidence type="ECO:0000313" key="12">
    <source>
        <dbReference type="Proteomes" id="UP001218021"/>
    </source>
</evidence>
<comment type="caution">
    <text evidence="11">The sequence shown here is derived from an EMBL/GenBank/DDBJ whole genome shotgun (WGS) entry which is preliminary data.</text>
</comment>
<evidence type="ECO:0000256" key="9">
    <source>
        <dbReference type="RuleBase" id="RU365087"/>
    </source>
</evidence>
<feature type="chain" id="PRO_5042563120" description="Protein-export membrane protein SecG" evidence="10">
    <location>
        <begin position="22"/>
        <end position="294"/>
    </location>
</feature>
<evidence type="ECO:0000313" key="11">
    <source>
        <dbReference type="EMBL" id="MDC2826964.1"/>
    </source>
</evidence>
<evidence type="ECO:0000256" key="3">
    <source>
        <dbReference type="ARBA" id="ARBA00022448"/>
    </source>
</evidence>
<evidence type="ECO:0000256" key="10">
    <source>
        <dbReference type="SAM" id="SignalP"/>
    </source>
</evidence>
<dbReference type="RefSeq" id="WP_272207607.1">
    <property type="nucleotide sequence ID" value="NZ_JAQONC010000010.1"/>
</dbReference>